<dbReference type="InterPro" id="IPR009057">
    <property type="entry name" value="Homeodomain-like_sf"/>
</dbReference>
<feature type="domain" description="HTH tetR-type" evidence="3">
    <location>
        <begin position="1"/>
        <end position="61"/>
    </location>
</feature>
<feature type="DNA-binding region" description="H-T-H motif" evidence="2">
    <location>
        <begin position="24"/>
        <end position="43"/>
    </location>
</feature>
<gene>
    <name evidence="4" type="ORF">RV04_GL001430</name>
</gene>
<protein>
    <submittedName>
        <fullName evidence="4">TetR family transcriptional regulator</fullName>
    </submittedName>
</protein>
<reference evidence="4 5" key="1">
    <citation type="submission" date="2014-12" db="EMBL/GenBank/DDBJ databases">
        <title>Draft genome sequences of 29 type strains of Enterococci.</title>
        <authorList>
            <person name="Zhong Z."/>
            <person name="Sun Z."/>
            <person name="Liu W."/>
            <person name="Zhang W."/>
            <person name="Zhang H."/>
        </authorList>
    </citation>
    <scope>NUCLEOTIDE SEQUENCE [LARGE SCALE GENOMIC DNA]</scope>
    <source>
        <strain evidence="4 5">DSM 17122</strain>
    </source>
</reference>
<dbReference type="Pfam" id="PF00440">
    <property type="entry name" value="TetR_N"/>
    <property type="match status" value="1"/>
</dbReference>
<dbReference type="RefSeq" id="WP_071857349.1">
    <property type="nucleotide sequence ID" value="NZ_JBHSHK010000001.1"/>
</dbReference>
<evidence type="ECO:0000313" key="5">
    <source>
        <dbReference type="Proteomes" id="UP000182077"/>
    </source>
</evidence>
<sequence length="188" mass="21846">MKSKEKLQLAANKLFIENGYENTTIEQIAQLAGVTKRTFYRQFKDKSDVLFDADNKLGKSVAAYIKEQDNSNSNYIRTGVDAFIDLTAPMFSAERERIITRYHIIQNHPDLLERELLKMFELTETIKDALKSAGLVDQNDCDTTAELIVLIFKLAFQRFVDEETKSFVEWLNYFFDKCSFLIDKEKTI</sequence>
<keyword evidence="1 2" id="KW-0238">DNA-binding</keyword>
<dbReference type="PRINTS" id="PR00455">
    <property type="entry name" value="HTHTETR"/>
</dbReference>
<name>A0A1L8TQC0_9ENTE</name>
<evidence type="ECO:0000256" key="1">
    <source>
        <dbReference type="ARBA" id="ARBA00023125"/>
    </source>
</evidence>
<proteinExistence type="predicted"/>
<comment type="caution">
    <text evidence="4">The sequence shown here is derived from an EMBL/GenBank/DDBJ whole genome shotgun (WGS) entry which is preliminary data.</text>
</comment>
<dbReference type="PANTHER" id="PTHR43479:SF11">
    <property type="entry name" value="ACREF_ENVCD OPERON REPRESSOR-RELATED"/>
    <property type="match status" value="1"/>
</dbReference>
<dbReference type="AlphaFoldDB" id="A0A1L8TQC0"/>
<dbReference type="InterPro" id="IPR050624">
    <property type="entry name" value="HTH-type_Tx_Regulator"/>
</dbReference>
<dbReference type="Proteomes" id="UP000182077">
    <property type="component" value="Unassembled WGS sequence"/>
</dbReference>
<dbReference type="EMBL" id="JXKQ01000003">
    <property type="protein sequence ID" value="OJG46264.1"/>
    <property type="molecule type" value="Genomic_DNA"/>
</dbReference>
<dbReference type="PANTHER" id="PTHR43479">
    <property type="entry name" value="ACREF/ENVCD OPERON REPRESSOR-RELATED"/>
    <property type="match status" value="1"/>
</dbReference>
<dbReference type="GO" id="GO:0003677">
    <property type="term" value="F:DNA binding"/>
    <property type="evidence" value="ECO:0007669"/>
    <property type="project" value="UniProtKB-UniRule"/>
</dbReference>
<organism evidence="4 5">
    <name type="scientific">Enterococcus hermanniensis</name>
    <dbReference type="NCBI Taxonomy" id="249189"/>
    <lineage>
        <taxon>Bacteria</taxon>
        <taxon>Bacillati</taxon>
        <taxon>Bacillota</taxon>
        <taxon>Bacilli</taxon>
        <taxon>Lactobacillales</taxon>
        <taxon>Enterococcaceae</taxon>
        <taxon>Enterococcus</taxon>
    </lineage>
</organism>
<keyword evidence="5" id="KW-1185">Reference proteome</keyword>
<evidence type="ECO:0000259" key="3">
    <source>
        <dbReference type="PROSITE" id="PS50977"/>
    </source>
</evidence>
<dbReference type="SUPFAM" id="SSF46689">
    <property type="entry name" value="Homeodomain-like"/>
    <property type="match status" value="1"/>
</dbReference>
<dbReference type="STRING" id="249189.RV04_GL001430"/>
<dbReference type="Gene3D" id="1.10.357.10">
    <property type="entry name" value="Tetracycline Repressor, domain 2"/>
    <property type="match status" value="1"/>
</dbReference>
<dbReference type="InterPro" id="IPR001647">
    <property type="entry name" value="HTH_TetR"/>
</dbReference>
<accession>A0A1L8TQC0</accession>
<evidence type="ECO:0000313" key="4">
    <source>
        <dbReference type="EMBL" id="OJG46264.1"/>
    </source>
</evidence>
<evidence type="ECO:0000256" key="2">
    <source>
        <dbReference type="PROSITE-ProRule" id="PRU00335"/>
    </source>
</evidence>
<dbReference type="PROSITE" id="PS50977">
    <property type="entry name" value="HTH_TETR_2"/>
    <property type="match status" value="1"/>
</dbReference>